<accession>A0A2R5LMR9</accession>
<dbReference type="InterPro" id="IPR010482">
    <property type="entry name" value="TECPR1-like_DysF"/>
</dbReference>
<feature type="domain" description="Peroxin/Ferlin" evidence="4">
    <location>
        <begin position="728"/>
        <end position="789"/>
    </location>
</feature>
<evidence type="ECO:0000313" key="6">
    <source>
        <dbReference type="EMBL" id="MBY10745.1"/>
    </source>
</evidence>
<protein>
    <recommendedName>
        <fullName evidence="4 5">Peroxin/Ferlin domain-containing protein</fullName>
    </recommendedName>
</protein>
<dbReference type="SMART" id="SM00694">
    <property type="entry name" value="DysFC"/>
    <property type="match status" value="2"/>
</dbReference>
<dbReference type="Pfam" id="PF19193">
    <property type="entry name" value="Tectonin"/>
    <property type="match status" value="1"/>
</dbReference>
<dbReference type="PANTHER" id="PTHR23250:SF1">
    <property type="entry name" value="TECTONIN BETA-PROPELLER REPEAT-CONTAINING PROTEIN 1"/>
    <property type="match status" value="1"/>
</dbReference>
<evidence type="ECO:0000259" key="5">
    <source>
        <dbReference type="SMART" id="SM00694"/>
    </source>
</evidence>
<dbReference type="InterPro" id="IPR006624">
    <property type="entry name" value="Beta-propeller_rpt_TECPR"/>
</dbReference>
<keyword evidence="2" id="KW-0677">Repeat</keyword>
<dbReference type="Pfam" id="PF06398">
    <property type="entry name" value="Pex24p"/>
    <property type="match status" value="1"/>
</dbReference>
<dbReference type="AlphaFoldDB" id="A0A2R5LMR9"/>
<dbReference type="GO" id="GO:0098588">
    <property type="term" value="C:bounding membrane of organelle"/>
    <property type="evidence" value="ECO:0007669"/>
    <property type="project" value="UniProtKB-ARBA"/>
</dbReference>
<comment type="similarity">
    <text evidence="1">Belongs to the TECPR1 family.</text>
</comment>
<reference evidence="6" key="1">
    <citation type="submission" date="2018-03" db="EMBL/GenBank/DDBJ databases">
        <title>The relapsing fever spirochete Borrelia turicatae persists in the highly oxidative environment of its soft-bodied tick vector.</title>
        <authorList>
            <person name="Bourret T.J."/>
            <person name="Boyle W.K."/>
            <person name="Valenzuela J.G."/>
            <person name="Oliveira F."/>
            <person name="Lopez J.E."/>
        </authorList>
    </citation>
    <scope>NUCLEOTIDE SEQUENCE</scope>
    <source>
        <strain evidence="6">Kansas strain/isolate</strain>
        <tissue evidence="6">Salivary glands</tissue>
    </source>
</reference>
<dbReference type="PANTHER" id="PTHR23250">
    <property type="entry name" value="DYSFERLIN-RELATED"/>
    <property type="match status" value="1"/>
</dbReference>
<dbReference type="InterPro" id="IPR006614">
    <property type="entry name" value="Peroxin/Ferlin"/>
</dbReference>
<feature type="domain" description="Peroxin/Ferlin" evidence="5">
    <location>
        <begin position="800"/>
        <end position="838"/>
    </location>
</feature>
<feature type="domain" description="Peroxin/Ferlin" evidence="4">
    <location>
        <begin position="63"/>
        <end position="124"/>
    </location>
</feature>
<evidence type="ECO:0000259" key="4">
    <source>
        <dbReference type="SMART" id="SM00693"/>
    </source>
</evidence>
<feature type="compositionally biased region" description="Polar residues" evidence="3">
    <location>
        <begin position="385"/>
        <end position="396"/>
    </location>
</feature>
<organism evidence="6">
    <name type="scientific">Ornithodoros turicata</name>
    <dbReference type="NCBI Taxonomy" id="34597"/>
    <lineage>
        <taxon>Eukaryota</taxon>
        <taxon>Metazoa</taxon>
        <taxon>Ecdysozoa</taxon>
        <taxon>Arthropoda</taxon>
        <taxon>Chelicerata</taxon>
        <taxon>Arachnida</taxon>
        <taxon>Acari</taxon>
        <taxon>Parasitiformes</taxon>
        <taxon>Ixodida</taxon>
        <taxon>Ixodoidea</taxon>
        <taxon>Argasidae</taxon>
        <taxon>Ornithodorinae</taxon>
        <taxon>Ornithodoros</taxon>
    </lineage>
</organism>
<dbReference type="GO" id="GO:0005737">
    <property type="term" value="C:cytoplasm"/>
    <property type="evidence" value="ECO:0007669"/>
    <property type="project" value="UniProtKB-ARBA"/>
</dbReference>
<feature type="domain" description="Peroxin/Ferlin" evidence="5">
    <location>
        <begin position="136"/>
        <end position="169"/>
    </location>
</feature>
<dbReference type="SMART" id="SM00693">
    <property type="entry name" value="DysFN"/>
    <property type="match status" value="2"/>
</dbReference>
<evidence type="ECO:0000256" key="3">
    <source>
        <dbReference type="SAM" id="MobiDB-lite"/>
    </source>
</evidence>
<proteinExistence type="inferred from homology"/>
<feature type="region of interest" description="Disordered" evidence="3">
    <location>
        <begin position="385"/>
        <end position="423"/>
    </location>
</feature>
<name>A0A2R5LMR9_9ACAR</name>
<evidence type="ECO:0000256" key="1">
    <source>
        <dbReference type="ARBA" id="ARBA00005966"/>
    </source>
</evidence>
<dbReference type="SMART" id="SM00706">
    <property type="entry name" value="TECPR"/>
    <property type="match status" value="10"/>
</dbReference>
<dbReference type="EMBL" id="GGLE01006619">
    <property type="protein sequence ID" value="MBY10745.1"/>
    <property type="molecule type" value="Transcribed_RNA"/>
</dbReference>
<evidence type="ECO:0000256" key="2">
    <source>
        <dbReference type="ARBA" id="ARBA00022737"/>
    </source>
</evidence>
<dbReference type="InterPro" id="IPR051513">
    <property type="entry name" value="Tectonin_beta-prop"/>
</dbReference>
<dbReference type="Pfam" id="PF06462">
    <property type="entry name" value="Hyd_WA"/>
    <property type="match status" value="2"/>
</dbReference>
<sequence length="1062" mass="117115">MPSSNLWAVNNTGNAFTLSTAGNCWRELPHPGVDLQRVSAVQSAAWGIGSDHHVYTFVPYGDKIRVPEVTYENQRWGIKERYCTRFLPTDRPHWSSEDGLSARPKESITLRSGNWEWEDCWHIDGKLDGVPLEPEGWTYCLDFPYTYAPKKKWNSYVRRRKWIRNRHYTAFDKWAKIANGDVLVDVAAGGERVPGGEPDSYAVWVVNDQGKAAFRSGVSRLNPEGDSWIDAVGPQNMDVIQISVGLTGLTWAVARNGSTLVRTGVSKDNYMGTGWTEVPAPPVDQKLTQVAVGPSSVWAISRYGTVWFRYGIEGEDLGCLESITGSDWIEVAVKMVAITVGPNNQVWGIRRSDHRICLRTGVTREEPSGRGWKELTVTTGKPLSMTSSLQEQQSDPDSGFFSGVGNSAQGAEGVGDDPANAYGTSELQGNLRSRIRDDGNITGSTWKFDPADCVGSINWTWVSGTACTIDYLAAPSAWFTSGDPSNKRAQERPPGRIAVLCRLAQRRIRVTDALKDGDAVDMQSIWVKTARPLICTNPLEQVQCTLELESSTVEGVESVAIRLEYTKGEREEKMTINVADVTCVAILSPRDQRTLGVWIKELNKEASFLRFAFLSDAELEDWTATLNLAANNLRGESGPVTERAIWGLTHCGDVYVQSIRFVGKAGPSLSGRLWRHLGGGHFRVVESCPHGITWALGHDNRPWVYTGGYGGGVYQGFQNQGNNVHPMTDRKTTYVYENQRWSRISGFAAKHLPKSRPEWSDDTGLVECTKASVKLDSVHWLWTTDWAVDNNVPGGADDDGWQYACASFLTGYVGSYHSGMRSNDTYRRRRWFRLSKLNTSGPWREVEASPGPIGDVTLKSISLQMDYGSTSQGSVALWAVTTDGRVLYRGGVTRQCPQGELWRHVPFEVDFESISVGSGSLVLAIDRHGIGYVRRGISDAEPIGTIWSEVQPPTGSRLSQVSAGHSGVCAVDTLRRLWYHADVTQTVPGGNTWHLVSEGVSRVSVGPNDQVLAIIDVVESGTALTNVVARRLGMTRVCPSGTGWETGFAVEWSYISARGCSY</sequence>